<dbReference type="RefSeq" id="WP_243303055.1">
    <property type="nucleotide sequence ID" value="NZ_JALGBI010000001.1"/>
</dbReference>
<evidence type="ECO:0000313" key="2">
    <source>
        <dbReference type="EMBL" id="MCJ0761734.1"/>
    </source>
</evidence>
<keyword evidence="3" id="KW-1185">Reference proteome</keyword>
<dbReference type="AlphaFoldDB" id="A0A9X2AL05"/>
<evidence type="ECO:0000313" key="3">
    <source>
        <dbReference type="Proteomes" id="UP001139447"/>
    </source>
</evidence>
<accession>A0A9X2AL05</accession>
<comment type="caution">
    <text evidence="2">The sequence shown here is derived from an EMBL/GenBank/DDBJ whole genome shotgun (WGS) entry which is preliminary data.</text>
</comment>
<gene>
    <name evidence="2" type="ORF">MMF98_00800</name>
</gene>
<protein>
    <submittedName>
        <fullName evidence="2">Uncharacterized protein</fullName>
    </submittedName>
</protein>
<proteinExistence type="predicted"/>
<organism evidence="2 3">
    <name type="scientific">Variovorax terrae</name>
    <dbReference type="NCBI Taxonomy" id="2923278"/>
    <lineage>
        <taxon>Bacteria</taxon>
        <taxon>Pseudomonadati</taxon>
        <taxon>Pseudomonadota</taxon>
        <taxon>Betaproteobacteria</taxon>
        <taxon>Burkholderiales</taxon>
        <taxon>Comamonadaceae</taxon>
        <taxon>Variovorax</taxon>
    </lineage>
</organism>
<feature type="region of interest" description="Disordered" evidence="1">
    <location>
        <begin position="573"/>
        <end position="598"/>
    </location>
</feature>
<dbReference type="Proteomes" id="UP001139447">
    <property type="component" value="Unassembled WGS sequence"/>
</dbReference>
<reference evidence="2" key="1">
    <citation type="submission" date="2022-03" db="EMBL/GenBank/DDBJ databases">
        <authorList>
            <person name="Woo C.Y."/>
        </authorList>
    </citation>
    <scope>NUCLEOTIDE SEQUENCE</scope>
    <source>
        <strain evidence="2">CYS-02</strain>
    </source>
</reference>
<dbReference type="EMBL" id="JALGBI010000001">
    <property type="protein sequence ID" value="MCJ0761734.1"/>
    <property type="molecule type" value="Genomic_DNA"/>
</dbReference>
<evidence type="ECO:0000256" key="1">
    <source>
        <dbReference type="SAM" id="MobiDB-lite"/>
    </source>
</evidence>
<sequence>MNATGILLINKSSKDVEFHVVPQGTGSIQRHTLKPDAQTRLPTDAAVASHDVHVTVHGVASATLTSRNLNTIFTVSDESFWASESSPAQRRHMSSDARVELAQKIQMLRSARDIAGLTSRAAEAIRDWHSTDAADPYPLDAMCTELATFDLGDWRAQETLVQQCALAALSRSERLSVLEEVAFVLRLTEPSDGGQGLLALPQRTGFWLRAWSRLRGAMDAAFDPADRPLLKVAPPAQTGLPPGVAPEAIDDPGLRAEYEQAIENNRHAGACYRAQFQLRQAEARMQVIWQRYLLRAYARPRFHVDALDELLAAHLPHDEDVARHAEILATIRSIVAKSNSEVQQLPAFDVGFLPRDNFPGRSLVHFGIGEEIDVFLKAAEDLDGKSFGGVAWRVQAGDATILSSDGNGHAVLKMGATPGPVCLSAKIPSGLFQGTEVGSLELLGVAPTSATMSRSGASGISHTTGTWSVGFLGQINLSPNNVSYAGVLFREGAAIATATNWLYGYNNLPHAIGQTHTITGAVVDCVDNVSSGTKYAPYGIGDFNWPIPWQASLDNGTTWTSFMTANHHATSTGEGAASLEKAGAGPFQKNAADATSST</sequence>
<name>A0A9X2AL05_9BURK</name>